<dbReference type="Pfam" id="PF08876">
    <property type="entry name" value="DUF1836"/>
    <property type="match status" value="1"/>
</dbReference>
<reference evidence="2 3" key="2">
    <citation type="submission" date="2007-06" db="EMBL/GenBank/DDBJ databases">
        <title>Draft genome sequence of Pseudoflavonifractor capillosus ATCC 29799.</title>
        <authorList>
            <person name="Sudarsanam P."/>
            <person name="Ley R."/>
            <person name="Guruge J."/>
            <person name="Turnbaugh P.J."/>
            <person name="Mahowald M."/>
            <person name="Liep D."/>
            <person name="Gordon J."/>
        </authorList>
    </citation>
    <scope>NUCLEOTIDE SEQUENCE [LARGE SCALE GENOMIC DNA]</scope>
    <source>
        <strain evidence="2 3">ATCC 29799</strain>
    </source>
</reference>
<dbReference type="InterPro" id="IPR014975">
    <property type="entry name" value="DUF1836"/>
</dbReference>
<comment type="caution">
    <text evidence="2">The sequence shown here is derived from an EMBL/GenBank/DDBJ whole genome shotgun (WGS) entry which is preliminary data.</text>
</comment>
<evidence type="ECO:0000259" key="1">
    <source>
        <dbReference type="PROSITE" id="PS50937"/>
    </source>
</evidence>
<reference evidence="2 3" key="1">
    <citation type="submission" date="2007-04" db="EMBL/GenBank/DDBJ databases">
        <authorList>
            <person name="Fulton L."/>
            <person name="Clifton S."/>
            <person name="Fulton B."/>
            <person name="Xu J."/>
            <person name="Minx P."/>
            <person name="Pepin K.H."/>
            <person name="Johnson M."/>
            <person name="Thiruvilangam P."/>
            <person name="Bhonagiri V."/>
            <person name="Nash W.E."/>
            <person name="Mardis E.R."/>
            <person name="Wilson R.K."/>
        </authorList>
    </citation>
    <scope>NUCLEOTIDE SEQUENCE [LARGE SCALE GENOMIC DNA]</scope>
    <source>
        <strain evidence="2 3">ATCC 29799</strain>
    </source>
</reference>
<keyword evidence="3" id="KW-1185">Reference proteome</keyword>
<sequence length="201" mass="22989">MLYSKYLKEAVDMIDVLPGTTVEADLRRPDAADMLLSPLFLTGGLMLSQVSQLTGLEPHVIQNWVKRGFVSPPERKKYSRRQFCRILFINMLKDVLQLEKICQLLSYVNGALADESDDLVDDSYLYTCLVRLLGRLAEMPMPEDEELVRWCDEVLFDYGEPCPGARRRVSRTLRVLLTAYESARLKREAEGLIQTLEEPGD</sequence>
<dbReference type="Proteomes" id="UP000003639">
    <property type="component" value="Unassembled WGS sequence"/>
</dbReference>
<gene>
    <name evidence="2" type="ORF">BACCAP_02096</name>
</gene>
<dbReference type="STRING" id="411467.BACCAP_02096"/>
<protein>
    <recommendedName>
        <fullName evidence="1">HTH merR-type domain-containing protein</fullName>
    </recommendedName>
</protein>
<dbReference type="InterPro" id="IPR000551">
    <property type="entry name" value="MerR-type_HTH_dom"/>
</dbReference>
<organism evidence="2 3">
    <name type="scientific">Pseudoflavonifractor capillosus ATCC 29799</name>
    <dbReference type="NCBI Taxonomy" id="411467"/>
    <lineage>
        <taxon>Bacteria</taxon>
        <taxon>Bacillati</taxon>
        <taxon>Bacillota</taxon>
        <taxon>Clostridia</taxon>
        <taxon>Eubacteriales</taxon>
        <taxon>Oscillospiraceae</taxon>
        <taxon>Pseudoflavonifractor</taxon>
    </lineage>
</organism>
<dbReference type="Gene3D" id="1.10.1660.10">
    <property type="match status" value="1"/>
</dbReference>
<dbReference type="EMBL" id="AAXG02000012">
    <property type="protein sequence ID" value="EDN00262.1"/>
    <property type="molecule type" value="Genomic_DNA"/>
</dbReference>
<dbReference type="SUPFAM" id="SSF46955">
    <property type="entry name" value="Putative DNA-binding domain"/>
    <property type="match status" value="1"/>
</dbReference>
<dbReference type="PANTHER" id="PTHR40056:SF1">
    <property type="entry name" value="DUF1836 DOMAIN-CONTAINING PROTEIN"/>
    <property type="match status" value="1"/>
</dbReference>
<dbReference type="GO" id="GO:0003677">
    <property type="term" value="F:DNA binding"/>
    <property type="evidence" value="ECO:0007669"/>
    <property type="project" value="InterPro"/>
</dbReference>
<proteinExistence type="predicted"/>
<dbReference type="InterPro" id="IPR009061">
    <property type="entry name" value="DNA-bd_dom_put_sf"/>
</dbReference>
<evidence type="ECO:0000313" key="2">
    <source>
        <dbReference type="EMBL" id="EDN00262.1"/>
    </source>
</evidence>
<dbReference type="PROSITE" id="PS50937">
    <property type="entry name" value="HTH_MERR_2"/>
    <property type="match status" value="1"/>
</dbReference>
<dbReference type="GO" id="GO:0006355">
    <property type="term" value="P:regulation of DNA-templated transcription"/>
    <property type="evidence" value="ECO:0007669"/>
    <property type="project" value="InterPro"/>
</dbReference>
<dbReference type="eggNOG" id="ENOG5032Y1H">
    <property type="taxonomic scope" value="Bacteria"/>
</dbReference>
<dbReference type="AlphaFoldDB" id="A6NV61"/>
<evidence type="ECO:0000313" key="3">
    <source>
        <dbReference type="Proteomes" id="UP000003639"/>
    </source>
</evidence>
<dbReference type="PANTHER" id="PTHR40056">
    <property type="entry name" value="HYPOTHETICAL CYTOSOLIC PROTEIN"/>
    <property type="match status" value="1"/>
</dbReference>
<feature type="domain" description="HTH merR-type" evidence="1">
    <location>
        <begin position="48"/>
        <end position="107"/>
    </location>
</feature>
<accession>A6NV61</accession>
<name>A6NV61_9FIRM</name>